<keyword evidence="2" id="KW-1185">Reference proteome</keyword>
<proteinExistence type="predicted"/>
<organism evidence="1 2">
    <name type="scientific">Kitasatospora paranensis</name>
    <dbReference type="NCBI Taxonomy" id="258053"/>
    <lineage>
        <taxon>Bacteria</taxon>
        <taxon>Bacillati</taxon>
        <taxon>Actinomycetota</taxon>
        <taxon>Actinomycetes</taxon>
        <taxon>Kitasatosporales</taxon>
        <taxon>Streptomycetaceae</taxon>
        <taxon>Kitasatospora</taxon>
    </lineage>
</organism>
<accession>A0ABW2FWF2</accession>
<dbReference type="Proteomes" id="UP001596435">
    <property type="component" value="Unassembled WGS sequence"/>
</dbReference>
<name>A0ABW2FWF2_9ACTN</name>
<gene>
    <name evidence="1" type="ORF">ACFQMG_18820</name>
</gene>
<dbReference type="EMBL" id="JBHTAJ010000034">
    <property type="protein sequence ID" value="MFC7181606.1"/>
    <property type="molecule type" value="Genomic_DNA"/>
</dbReference>
<evidence type="ECO:0000313" key="2">
    <source>
        <dbReference type="Proteomes" id="UP001596435"/>
    </source>
</evidence>
<comment type="caution">
    <text evidence="1">The sequence shown here is derived from an EMBL/GenBank/DDBJ whole genome shotgun (WGS) entry which is preliminary data.</text>
</comment>
<protein>
    <submittedName>
        <fullName evidence="1">Uncharacterized protein</fullName>
    </submittedName>
</protein>
<evidence type="ECO:0000313" key="1">
    <source>
        <dbReference type="EMBL" id="MFC7181606.1"/>
    </source>
</evidence>
<reference evidence="2" key="1">
    <citation type="journal article" date="2019" name="Int. J. Syst. Evol. Microbiol.">
        <title>The Global Catalogue of Microorganisms (GCM) 10K type strain sequencing project: providing services to taxonomists for standard genome sequencing and annotation.</title>
        <authorList>
            <consortium name="The Broad Institute Genomics Platform"/>
            <consortium name="The Broad Institute Genome Sequencing Center for Infectious Disease"/>
            <person name="Wu L."/>
            <person name="Ma J."/>
        </authorList>
    </citation>
    <scope>NUCLEOTIDE SEQUENCE [LARGE SCALE GENOMIC DNA]</scope>
    <source>
        <strain evidence="2">CGMCC 1.12859</strain>
    </source>
</reference>
<dbReference type="RefSeq" id="WP_345706791.1">
    <property type="nucleotide sequence ID" value="NZ_BAABKV010000001.1"/>
</dbReference>
<sequence length="221" mass="24458">MSRETALLESRTLRRSMCERVDVLDKVKALVLLPDGLHVTTRMVADYFEVGERAINAVIHRHRAELDSNGLTVVHRSAKDQVTQGCNVQLSPNGGRSLALWPRRAVLNVAMLLRDSEVARNVRRHLLDVEERASAGRLDHAALLADAERRVLDGEVGRRLGACERMVLADRALVRAMSARLCEAAHDLRELRADVAEIRGALAALAALGGGTRDRRWGRGR</sequence>